<sequence>MRSLLPLAVSAALLAGCAHTSTRYPSLLPRATENADFSEPKRPVPPPGTDAELDSRIAALVEAIDAADRDFTAAARDADAKIARARGAAPGTSAWLDAQSALSALDGLHARASVALADLDKLAIDRGAAGLAPYSALDTAITRAGARVAAQEDRARTLEAALKAG</sequence>
<dbReference type="RefSeq" id="WP_116468659.1">
    <property type="nucleotide sequence ID" value="NZ_QENQ01000001.1"/>
</dbReference>
<gene>
    <name evidence="2" type="ORF">DD559_07665</name>
</gene>
<reference evidence="2 3" key="1">
    <citation type="submission" date="2018-05" db="EMBL/GenBank/DDBJ databases">
        <title>Description of Sphingomonas pokkalii sp nov, isolated from the rhizosphere of saline tolerant pokkali rice and its draft genome analysis.</title>
        <authorList>
            <person name="Menon R."/>
            <person name="Kumari S."/>
            <person name="Rameshkumar N."/>
        </authorList>
    </citation>
    <scope>NUCLEOTIDE SEQUENCE [LARGE SCALE GENOMIC DNA]</scope>
    <source>
        <strain evidence="2 3">L3B27</strain>
    </source>
</reference>
<dbReference type="AlphaFoldDB" id="A0A2U0SD15"/>
<dbReference type="EMBL" id="QENQ01000001">
    <property type="protein sequence ID" value="PVX29220.1"/>
    <property type="molecule type" value="Genomic_DNA"/>
</dbReference>
<dbReference type="OrthoDB" id="7583152at2"/>
<organism evidence="2 3">
    <name type="scientific">Sphingomonas pokkalii</name>
    <dbReference type="NCBI Taxonomy" id="2175090"/>
    <lineage>
        <taxon>Bacteria</taxon>
        <taxon>Pseudomonadati</taxon>
        <taxon>Pseudomonadota</taxon>
        <taxon>Alphaproteobacteria</taxon>
        <taxon>Sphingomonadales</taxon>
        <taxon>Sphingomonadaceae</taxon>
        <taxon>Sphingomonas</taxon>
    </lineage>
</organism>
<keyword evidence="3" id="KW-1185">Reference proteome</keyword>
<proteinExistence type="predicted"/>
<name>A0A2U0SD15_9SPHN</name>
<dbReference type="Proteomes" id="UP000245890">
    <property type="component" value="Unassembled WGS sequence"/>
</dbReference>
<protein>
    <recommendedName>
        <fullName evidence="4">DUF4398 domain-containing protein</fullName>
    </recommendedName>
</protein>
<evidence type="ECO:0008006" key="4">
    <source>
        <dbReference type="Google" id="ProtNLM"/>
    </source>
</evidence>
<comment type="caution">
    <text evidence="2">The sequence shown here is derived from an EMBL/GenBank/DDBJ whole genome shotgun (WGS) entry which is preliminary data.</text>
</comment>
<dbReference type="PROSITE" id="PS51257">
    <property type="entry name" value="PROKAR_LIPOPROTEIN"/>
    <property type="match status" value="1"/>
</dbReference>
<feature type="region of interest" description="Disordered" evidence="1">
    <location>
        <begin position="30"/>
        <end position="50"/>
    </location>
</feature>
<accession>A0A2U0SD15</accession>
<evidence type="ECO:0000313" key="2">
    <source>
        <dbReference type="EMBL" id="PVX29220.1"/>
    </source>
</evidence>
<evidence type="ECO:0000313" key="3">
    <source>
        <dbReference type="Proteomes" id="UP000245890"/>
    </source>
</evidence>
<evidence type="ECO:0000256" key="1">
    <source>
        <dbReference type="SAM" id="MobiDB-lite"/>
    </source>
</evidence>